<feature type="region of interest" description="Disordered" evidence="1">
    <location>
        <begin position="18"/>
        <end position="102"/>
    </location>
</feature>
<protein>
    <submittedName>
        <fullName evidence="2">Uncharacterized protein</fullName>
    </submittedName>
</protein>
<dbReference type="AlphaFoldDB" id="A0A100W9R4"/>
<organism evidence="2 3">
    <name type="scientific">Mycolicibacterium canariasense</name>
    <name type="common">Mycobacterium canariasense</name>
    <dbReference type="NCBI Taxonomy" id="228230"/>
    <lineage>
        <taxon>Bacteria</taxon>
        <taxon>Bacillati</taxon>
        <taxon>Actinomycetota</taxon>
        <taxon>Actinomycetes</taxon>
        <taxon>Mycobacteriales</taxon>
        <taxon>Mycobacteriaceae</taxon>
        <taxon>Mycolicibacterium</taxon>
    </lineage>
</organism>
<feature type="compositionally biased region" description="Low complexity" evidence="1">
    <location>
        <begin position="81"/>
        <end position="92"/>
    </location>
</feature>
<dbReference type="EMBL" id="BCSY01000031">
    <property type="protein sequence ID" value="GAS94208.1"/>
    <property type="molecule type" value="Genomic_DNA"/>
</dbReference>
<keyword evidence="3" id="KW-1185">Reference proteome</keyword>
<gene>
    <name evidence="2" type="ORF">RMCC_1174</name>
</gene>
<accession>A0A100W9R4</accession>
<evidence type="ECO:0000256" key="1">
    <source>
        <dbReference type="SAM" id="MobiDB-lite"/>
    </source>
</evidence>
<proteinExistence type="predicted"/>
<sequence>MLPVAVLLAPPAAADCTGAGDFGAAAGCAPPGTGSGSSAQSWPPTAVDWPPQLDSIAGDDATDKTPSPPIVLPTGRPAPRAPSETPPTGTSAPPTPIVPAGG</sequence>
<evidence type="ECO:0000313" key="2">
    <source>
        <dbReference type="EMBL" id="GAS94208.1"/>
    </source>
</evidence>
<reference evidence="3" key="2">
    <citation type="submission" date="2016-02" db="EMBL/GenBank/DDBJ databases">
        <title>Draft genome sequence of five rapidly growing Mycobacterium species.</title>
        <authorList>
            <person name="Katahira K."/>
            <person name="Gotou Y."/>
            <person name="Iida K."/>
            <person name="Ogura Y."/>
            <person name="Hayashi T."/>
        </authorList>
    </citation>
    <scope>NUCLEOTIDE SEQUENCE [LARGE SCALE GENOMIC DNA]</scope>
    <source>
        <strain evidence="3">JCM15298</strain>
    </source>
</reference>
<evidence type="ECO:0000313" key="3">
    <source>
        <dbReference type="Proteomes" id="UP000069443"/>
    </source>
</evidence>
<name>A0A100W9R4_MYCCR</name>
<comment type="caution">
    <text evidence="2">The sequence shown here is derived from an EMBL/GenBank/DDBJ whole genome shotgun (WGS) entry which is preliminary data.</text>
</comment>
<feature type="compositionally biased region" description="Low complexity" evidence="1">
    <location>
        <begin position="18"/>
        <end position="39"/>
    </location>
</feature>
<feature type="compositionally biased region" description="Pro residues" evidence="1">
    <location>
        <begin position="93"/>
        <end position="102"/>
    </location>
</feature>
<dbReference type="Proteomes" id="UP000069443">
    <property type="component" value="Unassembled WGS sequence"/>
</dbReference>
<reference evidence="3" key="1">
    <citation type="journal article" date="2016" name="Genome Announc.">
        <title>Draft Genome Sequences of Five Rapidly Growing Mycobacterium Species, M. thermoresistibile, M. fortuitum subsp. acetamidolyticum, M. canariasense, M. brisbanense, and M. novocastrense.</title>
        <authorList>
            <person name="Katahira K."/>
            <person name="Ogura Y."/>
            <person name="Gotoh Y."/>
            <person name="Hayashi T."/>
        </authorList>
    </citation>
    <scope>NUCLEOTIDE SEQUENCE [LARGE SCALE GENOMIC DNA]</scope>
    <source>
        <strain evidence="3">JCM15298</strain>
    </source>
</reference>
<dbReference type="STRING" id="228230.RMCC_1174"/>